<feature type="compositionally biased region" description="Polar residues" evidence="1">
    <location>
        <begin position="195"/>
        <end position="206"/>
    </location>
</feature>
<evidence type="ECO:0000256" key="1">
    <source>
        <dbReference type="SAM" id="MobiDB-lite"/>
    </source>
</evidence>
<protein>
    <recommendedName>
        <fullName evidence="2">Transcription factor CBF/NF-Y/archaeal histone domain-containing protein</fullName>
    </recommendedName>
</protein>
<feature type="compositionally biased region" description="Acidic residues" evidence="1">
    <location>
        <begin position="32"/>
        <end position="51"/>
    </location>
</feature>
<dbReference type="EMBL" id="KN818230">
    <property type="protein sequence ID" value="KIL67883.1"/>
    <property type="molecule type" value="Genomic_DNA"/>
</dbReference>
<feature type="compositionally biased region" description="Polar residues" evidence="1">
    <location>
        <begin position="53"/>
        <end position="63"/>
    </location>
</feature>
<name>A0A0C2XG65_AMAMK</name>
<proteinExistence type="predicted"/>
<dbReference type="Proteomes" id="UP000054549">
    <property type="component" value="Unassembled WGS sequence"/>
</dbReference>
<evidence type="ECO:0000259" key="2">
    <source>
        <dbReference type="Pfam" id="PF00808"/>
    </source>
</evidence>
<dbReference type="SUPFAM" id="SSF47113">
    <property type="entry name" value="Histone-fold"/>
    <property type="match status" value="1"/>
</dbReference>
<dbReference type="Pfam" id="PF00808">
    <property type="entry name" value="CBFD_NFYB_HMF"/>
    <property type="match status" value="1"/>
</dbReference>
<gene>
    <name evidence="3" type="ORF">M378DRAFT_72988</name>
</gene>
<dbReference type="OrthoDB" id="636685at2759"/>
<dbReference type="InParanoid" id="A0A0C2XG65"/>
<feature type="region of interest" description="Disordered" evidence="1">
    <location>
        <begin position="177"/>
        <end position="206"/>
    </location>
</feature>
<sequence length="311" mass="33415">MRFLPPTQSAADAHGSENDHTTVGAGSPSPDVETETDAEVDQLDSDSDIEGTESGSSDGQTGATRLPGHSLLPTERLENILQADGVTGTLALSKEALFVLSVATEEFIKRMATTGHIHANAQRRNVVSYVDMAQDTIPAPISIAKAMQLRQAKEKEVIEDDPALAKHHFVRIPYQKDVTPSKPKEKGRTAVNGHEQANGNAPSAARSQEQYYNPTNGFLLNPPWSNASNGNIAIPSGNMLPFVNGDMPPHPVFLAQDSYDGHSGHVSPHAYYPPSNNTPDRPDDTWLSGPGLVDPSDNLGRTIYTKDRHGG</sequence>
<feature type="region of interest" description="Disordered" evidence="1">
    <location>
        <begin position="1"/>
        <end position="69"/>
    </location>
</feature>
<accession>A0A0C2XG65</accession>
<dbReference type="HOGENOM" id="CLU_042061_0_0_1"/>
<evidence type="ECO:0000313" key="3">
    <source>
        <dbReference type="EMBL" id="KIL67883.1"/>
    </source>
</evidence>
<dbReference type="STRING" id="946122.A0A0C2XG65"/>
<feature type="region of interest" description="Disordered" evidence="1">
    <location>
        <begin position="258"/>
        <end position="311"/>
    </location>
</feature>
<dbReference type="InterPro" id="IPR003958">
    <property type="entry name" value="CBFA_NFYB_domain"/>
</dbReference>
<dbReference type="InterPro" id="IPR009072">
    <property type="entry name" value="Histone-fold"/>
</dbReference>
<dbReference type="AlphaFoldDB" id="A0A0C2XG65"/>
<organism evidence="3 4">
    <name type="scientific">Amanita muscaria (strain Koide BX008)</name>
    <dbReference type="NCBI Taxonomy" id="946122"/>
    <lineage>
        <taxon>Eukaryota</taxon>
        <taxon>Fungi</taxon>
        <taxon>Dikarya</taxon>
        <taxon>Basidiomycota</taxon>
        <taxon>Agaricomycotina</taxon>
        <taxon>Agaricomycetes</taxon>
        <taxon>Agaricomycetidae</taxon>
        <taxon>Agaricales</taxon>
        <taxon>Pluteineae</taxon>
        <taxon>Amanitaceae</taxon>
        <taxon>Amanita</taxon>
    </lineage>
</organism>
<reference evidence="3 4" key="1">
    <citation type="submission" date="2014-04" db="EMBL/GenBank/DDBJ databases">
        <title>Evolutionary Origins and Diversification of the Mycorrhizal Mutualists.</title>
        <authorList>
            <consortium name="DOE Joint Genome Institute"/>
            <consortium name="Mycorrhizal Genomics Consortium"/>
            <person name="Kohler A."/>
            <person name="Kuo A."/>
            <person name="Nagy L.G."/>
            <person name="Floudas D."/>
            <person name="Copeland A."/>
            <person name="Barry K.W."/>
            <person name="Cichocki N."/>
            <person name="Veneault-Fourrey C."/>
            <person name="LaButti K."/>
            <person name="Lindquist E.A."/>
            <person name="Lipzen A."/>
            <person name="Lundell T."/>
            <person name="Morin E."/>
            <person name="Murat C."/>
            <person name="Riley R."/>
            <person name="Ohm R."/>
            <person name="Sun H."/>
            <person name="Tunlid A."/>
            <person name="Henrissat B."/>
            <person name="Grigoriev I.V."/>
            <person name="Hibbett D.S."/>
            <person name="Martin F."/>
        </authorList>
    </citation>
    <scope>NUCLEOTIDE SEQUENCE [LARGE SCALE GENOMIC DNA]</scope>
    <source>
        <strain evidence="3 4">Koide BX008</strain>
    </source>
</reference>
<feature type="domain" description="Transcription factor CBF/NF-Y/archaeal histone" evidence="2">
    <location>
        <begin position="72"/>
        <end position="134"/>
    </location>
</feature>
<dbReference type="Gene3D" id="1.10.20.10">
    <property type="entry name" value="Histone, subunit A"/>
    <property type="match status" value="1"/>
</dbReference>
<keyword evidence="4" id="KW-1185">Reference proteome</keyword>
<feature type="compositionally biased region" description="Polar residues" evidence="1">
    <location>
        <begin position="1"/>
        <end position="10"/>
    </location>
</feature>
<evidence type="ECO:0000313" key="4">
    <source>
        <dbReference type="Proteomes" id="UP000054549"/>
    </source>
</evidence>
<dbReference type="GO" id="GO:0046982">
    <property type="term" value="F:protein heterodimerization activity"/>
    <property type="evidence" value="ECO:0007669"/>
    <property type="project" value="InterPro"/>
</dbReference>